<dbReference type="EMBL" id="CP050292">
    <property type="protein sequence ID" value="QND74812.1"/>
    <property type="molecule type" value="Genomic_DNA"/>
</dbReference>
<dbReference type="RefSeq" id="WP_175368823.1">
    <property type="nucleotide sequence ID" value="NZ_CP050292.1"/>
</dbReference>
<gene>
    <name evidence="2" type="ORF">HB776_29075</name>
</gene>
<organism evidence="2 3">
    <name type="scientific">Tardiphaga robiniae</name>
    <dbReference type="NCBI Taxonomy" id="943830"/>
    <lineage>
        <taxon>Bacteria</taxon>
        <taxon>Pseudomonadati</taxon>
        <taxon>Pseudomonadota</taxon>
        <taxon>Alphaproteobacteria</taxon>
        <taxon>Hyphomicrobiales</taxon>
        <taxon>Nitrobacteraceae</taxon>
        <taxon>Tardiphaga</taxon>
    </lineage>
</organism>
<feature type="region of interest" description="Disordered" evidence="1">
    <location>
        <begin position="1"/>
        <end position="25"/>
    </location>
</feature>
<proteinExistence type="predicted"/>
<dbReference type="KEGG" id="trb:HB776_29075"/>
<dbReference type="Proteomes" id="UP000515291">
    <property type="component" value="Chromosome"/>
</dbReference>
<sequence length="70" mass="7772">MSSSKLTQTRHSGVAQRQPHANLSHSNYPEMFIVARFPVSSRDEHNGIPGSPAQKMRARPGMTSFIFACE</sequence>
<dbReference type="AlphaFoldDB" id="A0A7G6U730"/>
<accession>A0A7G6U730</accession>
<protein>
    <submittedName>
        <fullName evidence="2">Uncharacterized protein</fullName>
    </submittedName>
</protein>
<evidence type="ECO:0000313" key="2">
    <source>
        <dbReference type="EMBL" id="QND74812.1"/>
    </source>
</evidence>
<evidence type="ECO:0000313" key="3">
    <source>
        <dbReference type="Proteomes" id="UP000515291"/>
    </source>
</evidence>
<feature type="compositionally biased region" description="Polar residues" evidence="1">
    <location>
        <begin position="1"/>
        <end position="11"/>
    </location>
</feature>
<name>A0A7G6U730_9BRAD</name>
<evidence type="ECO:0000256" key="1">
    <source>
        <dbReference type="SAM" id="MobiDB-lite"/>
    </source>
</evidence>
<reference evidence="3" key="1">
    <citation type="journal article" date="2020" name="Mol. Plant Microbe">
        <title>Rhizobial microsymbionts of the narrowly endemic Oxytropis species growing in Kamchatka are characterized by significant genetic diversity and possess a set of genes that are associated with T3SS and T6SS secretion systems and can affect the development of symbiosis.</title>
        <authorList>
            <person name="Safronova V."/>
            <person name="Guro P."/>
            <person name="Sazanova A."/>
            <person name="Kuznetsova I."/>
            <person name="Belimov A."/>
            <person name="Yakubov V."/>
            <person name="Chirak E."/>
            <person name="Afonin A."/>
            <person name="Gogolev Y."/>
            <person name="Andronov E."/>
            <person name="Tikhonovich I."/>
        </authorList>
    </citation>
    <scope>NUCLEOTIDE SEQUENCE [LARGE SCALE GENOMIC DNA]</scope>
    <source>
        <strain evidence="3">581</strain>
    </source>
</reference>